<dbReference type="UniPathway" id="UPA00048">
    <property type="reaction ID" value="UER00071"/>
</dbReference>
<comment type="similarity">
    <text evidence="4 7">Belongs to the LeuD family. LeuD type 2 subfamily.</text>
</comment>
<dbReference type="PANTHER" id="PTHR43345">
    <property type="entry name" value="3-ISOPROPYLMALATE DEHYDRATASE SMALL SUBUNIT 2-RELATED-RELATED"/>
    <property type="match status" value="1"/>
</dbReference>
<dbReference type="KEGG" id="bgv:CAL12_13610"/>
<dbReference type="InterPro" id="IPR050075">
    <property type="entry name" value="LeuD"/>
</dbReference>
<dbReference type="InterPro" id="IPR015928">
    <property type="entry name" value="Aconitase/3IPM_dehydase_swvl"/>
</dbReference>
<dbReference type="Gene3D" id="3.20.19.10">
    <property type="entry name" value="Aconitase, domain 4"/>
    <property type="match status" value="1"/>
</dbReference>
<comment type="function">
    <text evidence="2 7">Catalyzes the isomerization between 2-isopropylmalate and 3-isopropylmalate, via the formation of 2-isopropylmaleate.</text>
</comment>
<dbReference type="InterPro" id="IPR011827">
    <property type="entry name" value="LeuD_type2/HacB/DmdB"/>
</dbReference>
<dbReference type="EMBL" id="CP021108">
    <property type="protein sequence ID" value="ARP81748.1"/>
    <property type="molecule type" value="Genomic_DNA"/>
</dbReference>
<evidence type="ECO:0000256" key="5">
    <source>
        <dbReference type="ARBA" id="ARBA00011271"/>
    </source>
</evidence>
<evidence type="ECO:0000313" key="10">
    <source>
        <dbReference type="Proteomes" id="UP000194151"/>
    </source>
</evidence>
<dbReference type="PANTHER" id="PTHR43345:SF2">
    <property type="entry name" value="3-ISOPROPYLMALATE DEHYDRATASE SMALL SUBUNIT 1"/>
    <property type="match status" value="1"/>
</dbReference>
<dbReference type="InterPro" id="IPR000573">
    <property type="entry name" value="AconitaseA/IPMdHydase_ssu_swvl"/>
</dbReference>
<dbReference type="STRING" id="1416806.CAL12_13610"/>
<keyword evidence="7" id="KW-0100">Branched-chain amino acid biosynthesis</keyword>
<dbReference type="GO" id="GO:0003861">
    <property type="term" value="F:3-isopropylmalate dehydratase activity"/>
    <property type="evidence" value="ECO:0007669"/>
    <property type="project" value="UniProtKB-UniRule"/>
</dbReference>
<evidence type="ECO:0000256" key="6">
    <source>
        <dbReference type="ARBA" id="ARBA00023239"/>
    </source>
</evidence>
<comment type="pathway">
    <text evidence="3 7">Amino-acid biosynthesis; L-leucine biosynthesis; L-leucine from 3-methyl-2-oxobutanoate: step 2/4.</text>
</comment>
<dbReference type="InterPro" id="IPR033940">
    <property type="entry name" value="IPMI_Swivel"/>
</dbReference>
<evidence type="ECO:0000256" key="3">
    <source>
        <dbReference type="ARBA" id="ARBA00004729"/>
    </source>
</evidence>
<dbReference type="NCBIfam" id="TIGR02087">
    <property type="entry name" value="LEUD_arch"/>
    <property type="match status" value="1"/>
</dbReference>
<dbReference type="SUPFAM" id="SSF52016">
    <property type="entry name" value="LeuD/IlvD-like"/>
    <property type="match status" value="1"/>
</dbReference>
<feature type="domain" description="Aconitase A/isopropylmalate dehydratase small subunit swivel" evidence="8">
    <location>
        <begin position="50"/>
        <end position="100"/>
    </location>
</feature>
<keyword evidence="10" id="KW-1185">Reference proteome</keyword>
<gene>
    <name evidence="7 9" type="primary">leuD</name>
    <name evidence="9" type="ORF">CAL12_13610</name>
</gene>
<dbReference type="GO" id="GO:0009098">
    <property type="term" value="P:L-leucine biosynthetic process"/>
    <property type="evidence" value="ECO:0007669"/>
    <property type="project" value="UniProtKB-UniRule"/>
</dbReference>
<comment type="catalytic activity">
    <reaction evidence="1 7">
        <text>(2R,3S)-3-isopropylmalate = (2S)-2-isopropylmalate</text>
        <dbReference type="Rhea" id="RHEA:32287"/>
        <dbReference type="ChEBI" id="CHEBI:1178"/>
        <dbReference type="ChEBI" id="CHEBI:35121"/>
        <dbReference type="EC" id="4.2.1.33"/>
    </reaction>
</comment>
<reference evidence="9 10" key="1">
    <citation type="submission" date="2017-05" db="EMBL/GenBank/DDBJ databases">
        <title>Complete and WGS of Bordetella genogroups.</title>
        <authorList>
            <person name="Spilker T."/>
            <person name="LiPuma J."/>
        </authorList>
    </citation>
    <scope>NUCLEOTIDE SEQUENCE [LARGE SCALE GENOMIC DNA]</scope>
    <source>
        <strain evidence="9 10">AU19157</strain>
    </source>
</reference>
<evidence type="ECO:0000256" key="7">
    <source>
        <dbReference type="HAMAP-Rule" id="MF_01032"/>
    </source>
</evidence>
<keyword evidence="7" id="KW-0432">Leucine biosynthesis</keyword>
<evidence type="ECO:0000259" key="8">
    <source>
        <dbReference type="Pfam" id="PF00694"/>
    </source>
</evidence>
<dbReference type="Proteomes" id="UP000194151">
    <property type="component" value="Chromosome"/>
</dbReference>
<keyword evidence="6 7" id="KW-0456">Lyase</keyword>
<evidence type="ECO:0000256" key="1">
    <source>
        <dbReference type="ARBA" id="ARBA00000491"/>
    </source>
</evidence>
<dbReference type="Pfam" id="PF00694">
    <property type="entry name" value="Aconitase_C"/>
    <property type="match status" value="1"/>
</dbReference>
<dbReference type="CDD" id="cd01577">
    <property type="entry name" value="IPMI_Swivel"/>
    <property type="match status" value="1"/>
</dbReference>
<dbReference type="OrthoDB" id="9777465at2"/>
<evidence type="ECO:0000256" key="2">
    <source>
        <dbReference type="ARBA" id="ARBA00002695"/>
    </source>
</evidence>
<organism evidence="9 10">
    <name type="scientific">Bordetella genomosp. 8</name>
    <dbReference type="NCBI Taxonomy" id="1416806"/>
    <lineage>
        <taxon>Bacteria</taxon>
        <taxon>Pseudomonadati</taxon>
        <taxon>Pseudomonadota</taxon>
        <taxon>Betaproteobacteria</taxon>
        <taxon>Burkholderiales</taxon>
        <taxon>Alcaligenaceae</taxon>
        <taxon>Bordetella</taxon>
    </lineage>
</organism>
<dbReference type="RefSeq" id="WP_086064933.1">
    <property type="nucleotide sequence ID" value="NZ_CP021108.1"/>
</dbReference>
<keyword evidence="7" id="KW-0028">Amino-acid biosynthesis</keyword>
<sequence>MQLKGKVHKLGDSVDTDVMVPGRYLSLLNPADLARHIFEEVDPGFAARVNEGDVIVAGKNFGCGSGREQAPFGLKALGIACIVAASFSRTFYRMAIDLGLPILISPEVAAVATEAQVIEVDTKTGKVVLDGKEYQAEPMPPFIQEIIALGGVTGWVKSEVARRRAAAGGAAG</sequence>
<proteinExistence type="inferred from homology"/>
<evidence type="ECO:0000256" key="4">
    <source>
        <dbReference type="ARBA" id="ARBA00009869"/>
    </source>
</evidence>
<accession>A0A1W6YL40</accession>
<comment type="subunit">
    <text evidence="5 7">Heterodimer of LeuC and LeuD.</text>
</comment>
<dbReference type="HAMAP" id="MF_01032">
    <property type="entry name" value="LeuD_type2"/>
    <property type="match status" value="1"/>
</dbReference>
<protein>
    <recommendedName>
        <fullName evidence="7">3-isopropylmalate dehydratase small subunit</fullName>
        <ecNumber evidence="7">4.2.1.33</ecNumber>
    </recommendedName>
    <alternativeName>
        <fullName evidence="7">Alpha-IPM isomerase</fullName>
        <shortName evidence="7">IPMI</shortName>
    </alternativeName>
    <alternativeName>
        <fullName evidence="7">Isopropylmalate isomerase</fullName>
    </alternativeName>
</protein>
<evidence type="ECO:0000313" key="9">
    <source>
        <dbReference type="EMBL" id="ARP81748.1"/>
    </source>
</evidence>
<name>A0A1W6YL40_9BORD</name>
<dbReference type="EC" id="4.2.1.33" evidence="7"/>
<dbReference type="AlphaFoldDB" id="A0A1W6YL40"/>